<dbReference type="SUPFAM" id="SSF50475">
    <property type="entry name" value="FMN-binding split barrel"/>
    <property type="match status" value="2"/>
</dbReference>
<dbReference type="InterPro" id="IPR012349">
    <property type="entry name" value="Split_barrel_FMN-bd"/>
</dbReference>
<dbReference type="Gene3D" id="2.30.110.10">
    <property type="entry name" value="Electron Transport, Fmn-binding Protein, Chain A"/>
    <property type="match status" value="1"/>
</dbReference>
<proteinExistence type="predicted"/>
<dbReference type="EMBL" id="LPZR01000059">
    <property type="protein sequence ID" value="KYO55681.1"/>
    <property type="molecule type" value="Genomic_DNA"/>
</dbReference>
<protein>
    <submittedName>
        <fullName evidence="1">Pyridoxamine 5'-phosphate oxidase</fullName>
    </submittedName>
</protein>
<gene>
    <name evidence="1" type="ORF">AUP44_23075</name>
</gene>
<dbReference type="OrthoDB" id="9786134at2"/>
<dbReference type="AlphaFoldDB" id="A0A162LMF6"/>
<comment type="caution">
    <text evidence="1">The sequence shown here is derived from an EMBL/GenBank/DDBJ whole genome shotgun (WGS) entry which is preliminary data.</text>
</comment>
<dbReference type="PANTHER" id="PTHR42815:SF2">
    <property type="entry name" value="FAD-BINDING, PUTATIVE (AFU_ORTHOLOGUE AFUA_6G07600)-RELATED"/>
    <property type="match status" value="1"/>
</dbReference>
<evidence type="ECO:0000313" key="2">
    <source>
        <dbReference type="Proteomes" id="UP000075787"/>
    </source>
</evidence>
<reference evidence="1 2" key="1">
    <citation type="submission" date="2015-12" db="EMBL/GenBank/DDBJ databases">
        <title>Genome sequence of Tistrella mobilis MCCC 1A02139.</title>
        <authorList>
            <person name="Lu L."/>
            <person name="Lai Q."/>
            <person name="Shao Z."/>
            <person name="Qian P."/>
        </authorList>
    </citation>
    <scope>NUCLEOTIDE SEQUENCE [LARGE SCALE GENOMIC DNA]</scope>
    <source>
        <strain evidence="1 2">MCCC 1A02139</strain>
    </source>
</reference>
<dbReference type="Proteomes" id="UP000075787">
    <property type="component" value="Unassembled WGS sequence"/>
</dbReference>
<evidence type="ECO:0000313" key="1">
    <source>
        <dbReference type="EMBL" id="KYO55681.1"/>
    </source>
</evidence>
<dbReference type="PANTHER" id="PTHR42815">
    <property type="entry name" value="FAD-BINDING, PUTATIVE (AFU_ORTHOLOGUE AFUA_6G07600)-RELATED"/>
    <property type="match status" value="1"/>
</dbReference>
<accession>A0A162LMF6</accession>
<organism evidence="1 2">
    <name type="scientific">Tistrella mobilis</name>
    <dbReference type="NCBI Taxonomy" id="171437"/>
    <lineage>
        <taxon>Bacteria</taxon>
        <taxon>Pseudomonadati</taxon>
        <taxon>Pseudomonadota</taxon>
        <taxon>Alphaproteobacteria</taxon>
        <taxon>Geminicoccales</taxon>
        <taxon>Geminicoccaceae</taxon>
        <taxon>Tistrella</taxon>
    </lineage>
</organism>
<name>A0A162LMF6_9PROT</name>
<sequence>MTRDGPPAGPAAEGIGFHLGERAVQDLYGLGERMASIGAQVFMTALPDPFRLFFMDLEFLVVASVDGQGLPWASLLAGPPGFIASPDPRVLSILGAVPAGDPLAANLQPGAALGLLGIDLATRRRIRVNGRVLALDRDGAPRIDLLVDQCFGNCPRYIRPRQAVPGRGGMDPAPAVVSQAVPDPRAREMIAQADTIFVASAADTRVEGRAAGADASHRGGPAGFVAVDEAGVITVPDYAGNRYFNTLGNMVLRPAAGLLVPDFATGDLLTITGDVEIVWQGPELARHPGAERLWRLRPRRVVHLAGAWRARLRETGARVVGLGPDGRPG</sequence>